<feature type="transmembrane region" description="Helical" evidence="6">
    <location>
        <begin position="515"/>
        <end position="534"/>
    </location>
</feature>
<evidence type="ECO:0008006" key="9">
    <source>
        <dbReference type="Google" id="ProtNLM"/>
    </source>
</evidence>
<dbReference type="AlphaFoldDB" id="A0A4V6WJS5"/>
<protein>
    <recommendedName>
        <fullName evidence="9">Siderochrome-iron transporter</fullName>
    </recommendedName>
</protein>
<dbReference type="PANTHER" id="PTHR23501:SF200">
    <property type="entry name" value="TRANSPORTER, PUTATIVE (AFU_ORTHOLOGUE AFUA_3G01360)-RELATED"/>
    <property type="match status" value="1"/>
</dbReference>
<proteinExistence type="predicted"/>
<name>A0A4V6WJS5_9PEZI</name>
<dbReference type="Proteomes" id="UP000308549">
    <property type="component" value="Unassembled WGS sequence"/>
</dbReference>
<feature type="transmembrane region" description="Helical" evidence="6">
    <location>
        <begin position="177"/>
        <end position="197"/>
    </location>
</feature>
<dbReference type="InterPro" id="IPR036259">
    <property type="entry name" value="MFS_trans_sf"/>
</dbReference>
<evidence type="ECO:0000256" key="1">
    <source>
        <dbReference type="ARBA" id="ARBA00004141"/>
    </source>
</evidence>
<feature type="transmembrane region" description="Helical" evidence="6">
    <location>
        <begin position="407"/>
        <end position="427"/>
    </location>
</feature>
<feature type="transmembrane region" description="Helical" evidence="6">
    <location>
        <begin position="84"/>
        <end position="105"/>
    </location>
</feature>
<dbReference type="GO" id="GO:0015343">
    <property type="term" value="F:siderophore-iron transmembrane transporter activity"/>
    <property type="evidence" value="ECO:0007669"/>
    <property type="project" value="TreeGrafter"/>
</dbReference>
<feature type="transmembrane region" description="Helical" evidence="6">
    <location>
        <begin position="55"/>
        <end position="78"/>
    </location>
</feature>
<feature type="transmembrane region" description="Helical" evidence="6">
    <location>
        <begin position="439"/>
        <end position="462"/>
    </location>
</feature>
<evidence type="ECO:0000313" key="7">
    <source>
        <dbReference type="EMBL" id="TKA27569.1"/>
    </source>
</evidence>
<dbReference type="EMBL" id="NAJL01000022">
    <property type="protein sequence ID" value="TKA27569.1"/>
    <property type="molecule type" value="Genomic_DNA"/>
</dbReference>
<dbReference type="OrthoDB" id="2241241at2759"/>
<gene>
    <name evidence="7" type="ORF">B0A50_04400</name>
</gene>
<evidence type="ECO:0000256" key="5">
    <source>
        <dbReference type="SAM" id="MobiDB-lite"/>
    </source>
</evidence>
<feature type="region of interest" description="Disordered" evidence="5">
    <location>
        <begin position="550"/>
        <end position="572"/>
    </location>
</feature>
<organism evidence="7 8">
    <name type="scientific">Salinomyces thailandicus</name>
    <dbReference type="NCBI Taxonomy" id="706561"/>
    <lineage>
        <taxon>Eukaryota</taxon>
        <taxon>Fungi</taxon>
        <taxon>Dikarya</taxon>
        <taxon>Ascomycota</taxon>
        <taxon>Pezizomycotina</taxon>
        <taxon>Dothideomycetes</taxon>
        <taxon>Dothideomycetidae</taxon>
        <taxon>Mycosphaerellales</taxon>
        <taxon>Teratosphaeriaceae</taxon>
        <taxon>Salinomyces</taxon>
    </lineage>
</organism>
<keyword evidence="2 6" id="KW-0812">Transmembrane</keyword>
<dbReference type="PANTHER" id="PTHR23501">
    <property type="entry name" value="MAJOR FACILITATOR SUPERFAMILY"/>
    <property type="match status" value="1"/>
</dbReference>
<feature type="transmembrane region" description="Helical" evidence="6">
    <location>
        <begin position="348"/>
        <end position="369"/>
    </location>
</feature>
<feature type="transmembrane region" description="Helical" evidence="6">
    <location>
        <begin position="376"/>
        <end position="395"/>
    </location>
</feature>
<comment type="caution">
    <text evidence="7">The sequence shown here is derived from an EMBL/GenBank/DDBJ whole genome shotgun (WGS) entry which is preliminary data.</text>
</comment>
<comment type="subcellular location">
    <subcellularLocation>
        <location evidence="1">Membrane</location>
        <topology evidence="1">Multi-pass membrane protein</topology>
    </subcellularLocation>
</comment>
<dbReference type="SUPFAM" id="SSF103473">
    <property type="entry name" value="MFS general substrate transporter"/>
    <property type="match status" value="1"/>
</dbReference>
<evidence type="ECO:0000256" key="2">
    <source>
        <dbReference type="ARBA" id="ARBA00022692"/>
    </source>
</evidence>
<sequence>MELHARKSDMKVPEVSMGVEVDGQHDLARNEMNTPKGINRVEAMRLVWGKHGLKVMWISIAMALTVYQFDNALMYNYVNYATSTFNNVAGISTIGVASNIIFAVVKPPIAKLSNVIGRGEVYAICVGFYALSYILRASCNSFGTYAGGTMFASVGQTGANMMNDVIISDISSMRWRALALSASFIPCFITPWISGFIVEDVVAVDGIGWSWGIGMFALIMPFAASFIVGSLLYYQRKARKQGLVVTERMTVYEFCSQLDLGGSVLLGWSTGWIVALIVLGAATLVGLAFYESWLARHPILPARYMKSATIVLCCLVAAFDNLGFQGTHTYLYAWAVTVQNMSARTATFLTYTNGVTQAVVGLIGGWVIYKVRGYKWLLVAGSAIKLIGYGVMIRLRGADNSWAEVFVVQGIQGIGSGLLEIIVIVAAQMMVPHAEMPQVTALVLLASFIGASIGQAIAGGIYTGLFKEALNHHLGSLATPKLVDSVFGSITSGVPAEGTAQKRAINLAYSDILRYITWVAVGTSAVVFIMTLFIPNVRLPDTIDPFGVRADSSEAKKDPDAEAIGSKVSTSL</sequence>
<dbReference type="GO" id="GO:0005886">
    <property type="term" value="C:plasma membrane"/>
    <property type="evidence" value="ECO:0007669"/>
    <property type="project" value="TreeGrafter"/>
</dbReference>
<evidence type="ECO:0000256" key="3">
    <source>
        <dbReference type="ARBA" id="ARBA00022989"/>
    </source>
</evidence>
<evidence type="ECO:0000256" key="4">
    <source>
        <dbReference type="ARBA" id="ARBA00023136"/>
    </source>
</evidence>
<reference evidence="7 8" key="1">
    <citation type="submission" date="2017-03" db="EMBL/GenBank/DDBJ databases">
        <title>Genomes of endolithic fungi from Antarctica.</title>
        <authorList>
            <person name="Coleine C."/>
            <person name="Masonjones S."/>
            <person name="Stajich J.E."/>
        </authorList>
    </citation>
    <scope>NUCLEOTIDE SEQUENCE [LARGE SCALE GENOMIC DNA]</scope>
    <source>
        <strain evidence="7 8">CCFEE 6315</strain>
    </source>
</reference>
<feature type="transmembrane region" description="Helical" evidence="6">
    <location>
        <begin position="209"/>
        <end position="234"/>
    </location>
</feature>
<accession>A0A4V6WJS5</accession>
<evidence type="ECO:0000256" key="6">
    <source>
        <dbReference type="SAM" id="Phobius"/>
    </source>
</evidence>
<keyword evidence="4 6" id="KW-0472">Membrane</keyword>
<feature type="transmembrane region" description="Helical" evidence="6">
    <location>
        <begin position="265"/>
        <end position="290"/>
    </location>
</feature>
<keyword evidence="8" id="KW-1185">Reference proteome</keyword>
<keyword evidence="3 6" id="KW-1133">Transmembrane helix</keyword>
<evidence type="ECO:0000313" key="8">
    <source>
        <dbReference type="Proteomes" id="UP000308549"/>
    </source>
</evidence>
<dbReference type="Gene3D" id="1.20.1250.20">
    <property type="entry name" value="MFS general substrate transporter like domains"/>
    <property type="match status" value="2"/>
</dbReference>
<feature type="compositionally biased region" description="Basic and acidic residues" evidence="5">
    <location>
        <begin position="551"/>
        <end position="560"/>
    </location>
</feature>